<accession>A0A3N0GMX5</accession>
<dbReference type="Proteomes" id="UP000279994">
    <property type="component" value="Unassembled WGS sequence"/>
</dbReference>
<evidence type="ECO:0000259" key="2">
    <source>
        <dbReference type="Pfam" id="PF00483"/>
    </source>
</evidence>
<feature type="domain" description="Nucleotidyl transferase" evidence="2">
    <location>
        <begin position="4"/>
        <end position="135"/>
    </location>
</feature>
<proteinExistence type="predicted"/>
<dbReference type="Pfam" id="PF00483">
    <property type="entry name" value="NTP_transferase"/>
    <property type="match status" value="1"/>
</dbReference>
<reference evidence="3 4" key="1">
    <citation type="submission" date="2018-11" db="EMBL/GenBank/DDBJ databases">
        <authorList>
            <person name="Li F."/>
        </authorList>
    </citation>
    <scope>NUCLEOTIDE SEQUENCE [LARGE SCALE GENOMIC DNA]</scope>
    <source>
        <strain evidence="3 4">Gsoil 818</strain>
    </source>
</reference>
<organism evidence="3 4">
    <name type="scientific">Nocardioides pocheonensis</name>
    <dbReference type="NCBI Taxonomy" id="661485"/>
    <lineage>
        <taxon>Bacteria</taxon>
        <taxon>Bacillati</taxon>
        <taxon>Actinomycetota</taxon>
        <taxon>Actinomycetes</taxon>
        <taxon>Propionibacteriales</taxon>
        <taxon>Nocardioidaceae</taxon>
        <taxon>Nocardioides</taxon>
    </lineage>
</organism>
<keyword evidence="4" id="KW-1185">Reference proteome</keyword>
<protein>
    <submittedName>
        <fullName evidence="3">Nucleotidyl transferase</fullName>
    </submittedName>
</protein>
<evidence type="ECO:0000313" key="4">
    <source>
        <dbReference type="Proteomes" id="UP000279994"/>
    </source>
</evidence>
<dbReference type="OrthoDB" id="9801810at2"/>
<dbReference type="PANTHER" id="PTHR22572">
    <property type="entry name" value="SUGAR-1-PHOSPHATE GUANYL TRANSFERASE"/>
    <property type="match status" value="1"/>
</dbReference>
<gene>
    <name evidence="3" type="ORF">EFL26_12565</name>
</gene>
<evidence type="ECO:0000313" key="3">
    <source>
        <dbReference type="EMBL" id="RNM13797.1"/>
    </source>
</evidence>
<dbReference type="GO" id="GO:0016740">
    <property type="term" value="F:transferase activity"/>
    <property type="evidence" value="ECO:0007669"/>
    <property type="project" value="UniProtKB-KW"/>
</dbReference>
<name>A0A3N0GMX5_9ACTN</name>
<dbReference type="InterPro" id="IPR050486">
    <property type="entry name" value="Mannose-1P_guanyltransferase"/>
</dbReference>
<keyword evidence="3" id="KW-0808">Transferase</keyword>
<dbReference type="InterPro" id="IPR029044">
    <property type="entry name" value="Nucleotide-diphossugar_trans"/>
</dbReference>
<dbReference type="RefSeq" id="WP_123223204.1">
    <property type="nucleotide sequence ID" value="NZ_RJSF01000040.1"/>
</dbReference>
<dbReference type="InterPro" id="IPR005835">
    <property type="entry name" value="NTP_transferase_dom"/>
</dbReference>
<comment type="caution">
    <text evidence="3">The sequence shown here is derived from an EMBL/GenBank/DDBJ whole genome shotgun (WGS) entry which is preliminary data.</text>
</comment>
<dbReference type="EMBL" id="RJSF01000040">
    <property type="protein sequence ID" value="RNM13797.1"/>
    <property type="molecule type" value="Genomic_DNA"/>
</dbReference>
<dbReference type="AlphaFoldDB" id="A0A3N0GMX5"/>
<feature type="region of interest" description="Disordered" evidence="1">
    <location>
        <begin position="227"/>
        <end position="254"/>
    </location>
</feature>
<dbReference type="Gene3D" id="3.90.550.10">
    <property type="entry name" value="Spore Coat Polysaccharide Biosynthesis Protein SpsA, Chain A"/>
    <property type="match status" value="1"/>
</dbReference>
<dbReference type="SUPFAM" id="SSF53448">
    <property type="entry name" value="Nucleotide-diphospho-sugar transferases"/>
    <property type="match status" value="1"/>
</dbReference>
<sequence length="254" mass="27668">MQCVILAGGLGTRMWPVAESVPKTLLPVAGRPFADWQLRWLVRSGIDSVVYCIGYLGEQIRDFVGDGGAWGLSVRYVDEGDQLRGTAGALRLAADEGVLDDSFLVLYGDSWLQVDPGDVFRASEASGLPALMTVFENEGRWDGSNVVYRDGRVLRYEKGLDPVPADMRWIDYGLSVYTRAVIEAHVGPDEVADLAPICTALAAGGRLAGYPVTERFYEIGSPSGHSELSDLLRAQDAEPRNPSGDPREHDPVDR</sequence>
<evidence type="ECO:0000256" key="1">
    <source>
        <dbReference type="SAM" id="MobiDB-lite"/>
    </source>
</evidence>